<keyword evidence="1" id="KW-1133">Transmembrane helix</keyword>
<keyword evidence="1" id="KW-0472">Membrane</keyword>
<gene>
    <name evidence="2" type="ORF">ACFSCT_13480</name>
</gene>
<evidence type="ECO:0000313" key="2">
    <source>
        <dbReference type="EMBL" id="MFD1882730.1"/>
    </source>
</evidence>
<name>A0ABW4R9C9_9RHOB</name>
<evidence type="ECO:0000256" key="1">
    <source>
        <dbReference type="SAM" id="Phobius"/>
    </source>
</evidence>
<keyword evidence="1" id="KW-0812">Transmembrane</keyword>
<sequence length="92" mass="10645">MAFIRLILLVILIQLVLYLLLSVYIRSLRREALEKEWAARHPENPDATEKRDLFVEKAMVGFNKTLRMRLVGLVLILPMVAVIVIAYIVNVQ</sequence>
<dbReference type="EMBL" id="JBHUEN010000043">
    <property type="protein sequence ID" value="MFD1882730.1"/>
    <property type="molecule type" value="Genomic_DNA"/>
</dbReference>
<reference evidence="3" key="1">
    <citation type="journal article" date="2019" name="Int. J. Syst. Evol. Microbiol.">
        <title>The Global Catalogue of Microorganisms (GCM) 10K type strain sequencing project: providing services to taxonomists for standard genome sequencing and annotation.</title>
        <authorList>
            <consortium name="The Broad Institute Genomics Platform"/>
            <consortium name="The Broad Institute Genome Sequencing Center for Infectious Disease"/>
            <person name="Wu L."/>
            <person name="Ma J."/>
        </authorList>
    </citation>
    <scope>NUCLEOTIDE SEQUENCE [LARGE SCALE GENOMIC DNA]</scope>
    <source>
        <strain evidence="3">CCUG 56029</strain>
    </source>
</reference>
<dbReference type="RefSeq" id="WP_379143514.1">
    <property type="nucleotide sequence ID" value="NZ_JBHUEN010000043.1"/>
</dbReference>
<proteinExistence type="predicted"/>
<comment type="caution">
    <text evidence="2">The sequence shown here is derived from an EMBL/GenBank/DDBJ whole genome shotgun (WGS) entry which is preliminary data.</text>
</comment>
<dbReference type="Proteomes" id="UP001597213">
    <property type="component" value="Unassembled WGS sequence"/>
</dbReference>
<accession>A0ABW4R9C9</accession>
<feature type="transmembrane region" description="Helical" evidence="1">
    <location>
        <begin position="70"/>
        <end position="89"/>
    </location>
</feature>
<keyword evidence="3" id="KW-1185">Reference proteome</keyword>
<evidence type="ECO:0000313" key="3">
    <source>
        <dbReference type="Proteomes" id="UP001597213"/>
    </source>
</evidence>
<protein>
    <submittedName>
        <fullName evidence="2">Uncharacterized protein</fullName>
    </submittedName>
</protein>
<organism evidence="2 3">
    <name type="scientific">Paracoccus pacificus</name>
    <dbReference type="NCBI Taxonomy" id="1463598"/>
    <lineage>
        <taxon>Bacteria</taxon>
        <taxon>Pseudomonadati</taxon>
        <taxon>Pseudomonadota</taxon>
        <taxon>Alphaproteobacteria</taxon>
        <taxon>Rhodobacterales</taxon>
        <taxon>Paracoccaceae</taxon>
        <taxon>Paracoccus</taxon>
    </lineage>
</organism>
<feature type="transmembrane region" description="Helical" evidence="1">
    <location>
        <begin position="6"/>
        <end position="25"/>
    </location>
</feature>